<dbReference type="WBParaSite" id="maker-unitig_25496-snap-gene-0.2-mRNA-1">
    <property type="protein sequence ID" value="maker-unitig_25496-snap-gene-0.2-mRNA-1"/>
    <property type="gene ID" value="maker-unitig_25496-snap-gene-0.2"/>
</dbReference>
<dbReference type="PROSITE" id="PS00022">
    <property type="entry name" value="EGF_1"/>
    <property type="match status" value="1"/>
</dbReference>
<feature type="region of interest" description="Disordered" evidence="1">
    <location>
        <begin position="685"/>
        <end position="749"/>
    </location>
</feature>
<name>A0A1I8F9W2_9PLAT</name>
<evidence type="ECO:0000256" key="1">
    <source>
        <dbReference type="SAM" id="MobiDB-lite"/>
    </source>
</evidence>
<proteinExistence type="predicted"/>
<dbReference type="AlphaFoldDB" id="A0A1I8F9W2"/>
<dbReference type="Proteomes" id="UP000095280">
    <property type="component" value="Unplaced"/>
</dbReference>
<feature type="region of interest" description="Disordered" evidence="1">
    <location>
        <begin position="488"/>
        <end position="516"/>
    </location>
</feature>
<reference evidence="4" key="1">
    <citation type="submission" date="2016-11" db="UniProtKB">
        <authorList>
            <consortium name="WormBaseParasite"/>
        </authorList>
    </citation>
    <scope>IDENTIFICATION</scope>
</reference>
<evidence type="ECO:0000313" key="4">
    <source>
        <dbReference type="WBParaSite" id="maker-unitig_25496-snap-gene-0.2-mRNA-1"/>
    </source>
</evidence>
<feature type="region of interest" description="Disordered" evidence="1">
    <location>
        <begin position="299"/>
        <end position="334"/>
    </location>
</feature>
<evidence type="ECO:0000259" key="2">
    <source>
        <dbReference type="PROSITE" id="PS00022"/>
    </source>
</evidence>
<feature type="compositionally biased region" description="Polar residues" evidence="1">
    <location>
        <begin position="1"/>
        <end position="17"/>
    </location>
</feature>
<organism evidence="3 4">
    <name type="scientific">Macrostomum lignano</name>
    <dbReference type="NCBI Taxonomy" id="282301"/>
    <lineage>
        <taxon>Eukaryota</taxon>
        <taxon>Metazoa</taxon>
        <taxon>Spiralia</taxon>
        <taxon>Lophotrochozoa</taxon>
        <taxon>Platyhelminthes</taxon>
        <taxon>Rhabditophora</taxon>
        <taxon>Macrostomorpha</taxon>
        <taxon>Macrostomida</taxon>
        <taxon>Macrostomidae</taxon>
        <taxon>Macrostomum</taxon>
    </lineage>
</organism>
<accession>A0A1I8F9W2</accession>
<dbReference type="InterPro" id="IPR000742">
    <property type="entry name" value="EGF"/>
</dbReference>
<feature type="domain" description="EGF-like" evidence="2">
    <location>
        <begin position="133"/>
        <end position="144"/>
    </location>
</feature>
<sequence length="889" mass="95750">SSPSSGDRASTSAQQVGTGPHFVGLPHRPAVAGRRPNPTDGSDFAEAEAAASAAACPEAELRGATARRRRASSEWPLPREVGGWRRLASTCSCAAALRRAALRAEPARPATTCLCPERAAPAGTSATARGFACDCPAGAAGPRCELVDRRRAAERPTASCGCRGALPTRRLVPGAAAAAARAPAISWPLCDRDVDECRRPSRTGRRGLCDGGSRQRAESIGFHRNRPASGCPANPGAAIDGGALGLSEQPLLLGCASTELAAVLAVVSSLPAARAGRLLLVSCYGKRRRGRRRRVTMATGALAKQHSPASMRRRRRLPGRPWRGGDGADADDGAPMIKRQLRRPGASLTYAASRRPLPPPLTLLSTPTAAARAAALPGPAQAAQAGAASHRRCSASRAPCGVGGLGARGSAASWWMIRGAAALIEDQFIISQLGDQANHWDTSDWRGAAATLGGLGRVQGPRQNPPDLIMDGGPFSVSYFGGAGCRKRRQRRHRRLRTRRRRHRRRLGASAGRHRLRRRWQRLRRARCSGSAARRPRRRETELRVNETSSAEACRRRARPDVTGAFFKNANGRTCPTRIRRLRRQRKSCRRPSRSVRMMKEAAVENLQAIPEPAGWPGLPESSLHERKAQRQTDRHWQLGISFGGHLAEQWRLSAAGWEISCRTASRNMQLQLLQAGRSSFKARNSRSCRRLGLPEQPPTHWLPQHSSLPESGSPVANGRTAAAQCSRESAGSHWARPPDQHSPPSRGLRVAAGGVEVAPPGFCRELMPDGGRLMRSKLARLITSRPLISSMGSVLILPDEAVQRRFGDRIDAEVLDDEVAEHVLAAGHGARQLGVQPADVSVRGVAAMADPNGFAHAVLRHQRGQQRGEQGARQCSACQLEWQFSFQT</sequence>
<feature type="compositionally biased region" description="Low complexity" evidence="1">
    <location>
        <begin position="47"/>
        <end position="58"/>
    </location>
</feature>
<feature type="region of interest" description="Disordered" evidence="1">
    <location>
        <begin position="1"/>
        <end position="58"/>
    </location>
</feature>
<evidence type="ECO:0000313" key="3">
    <source>
        <dbReference type="Proteomes" id="UP000095280"/>
    </source>
</evidence>
<protein>
    <submittedName>
        <fullName evidence="4">EGF-like domain-containing protein</fullName>
    </submittedName>
</protein>
<keyword evidence="3" id="KW-1185">Reference proteome</keyword>